<evidence type="ECO:0000313" key="2">
    <source>
        <dbReference type="EMBL" id="QJA67990.1"/>
    </source>
</evidence>
<dbReference type="EMBL" id="MT144703">
    <property type="protein sequence ID" value="QJH97821.1"/>
    <property type="molecule type" value="Genomic_DNA"/>
</dbReference>
<accession>A0A6H2A5R2</accession>
<sequence>MSDELKSIQSLFKEYIVRRRNGQCQVLIPLRELDSLCLKIEKLLLKENYLLTKKKQFTKDEIKLIRKMACLIKDLKRILVEIGF</sequence>
<organism evidence="1">
    <name type="scientific">viral metagenome</name>
    <dbReference type="NCBI Taxonomy" id="1070528"/>
    <lineage>
        <taxon>unclassified sequences</taxon>
        <taxon>metagenomes</taxon>
        <taxon>organismal metagenomes</taxon>
    </lineage>
</organism>
<protein>
    <submittedName>
        <fullName evidence="1">Uncharacterized protein</fullName>
    </submittedName>
</protein>
<dbReference type="EMBL" id="MT141578">
    <property type="protein sequence ID" value="QJA67990.1"/>
    <property type="molecule type" value="Genomic_DNA"/>
</dbReference>
<gene>
    <name evidence="4" type="ORF">MM415A00131_0064</name>
    <name evidence="2" type="ORF">MM415B00138_0040</name>
    <name evidence="1" type="ORF">TM448A06050_0006</name>
    <name evidence="3" type="ORF">TM448B01094_0016</name>
</gene>
<proteinExistence type="predicted"/>
<reference evidence="1" key="1">
    <citation type="submission" date="2020-03" db="EMBL/GenBank/DDBJ databases">
        <title>The deep terrestrial virosphere.</title>
        <authorList>
            <person name="Holmfeldt K."/>
            <person name="Nilsson E."/>
            <person name="Simone D."/>
            <person name="Lopez-Fernandez M."/>
            <person name="Wu X."/>
            <person name="de Brujin I."/>
            <person name="Lundin D."/>
            <person name="Andersson A."/>
            <person name="Bertilsson S."/>
            <person name="Dopson M."/>
        </authorList>
    </citation>
    <scope>NUCLEOTIDE SEQUENCE</scope>
    <source>
        <strain evidence="4">MM415A00131</strain>
        <strain evidence="2">MM415B00138</strain>
        <strain evidence="1">TM448A06050</strain>
        <strain evidence="3">TM448B01094</strain>
    </source>
</reference>
<evidence type="ECO:0000313" key="3">
    <source>
        <dbReference type="EMBL" id="QJH97821.1"/>
    </source>
</evidence>
<dbReference type="EMBL" id="MT145193">
    <property type="protein sequence ID" value="QJI05046.1"/>
    <property type="molecule type" value="Genomic_DNA"/>
</dbReference>
<dbReference type="EMBL" id="MT144546">
    <property type="protein sequence ID" value="QJA54875.1"/>
    <property type="molecule type" value="Genomic_DNA"/>
</dbReference>
<evidence type="ECO:0000313" key="1">
    <source>
        <dbReference type="EMBL" id="QJA54875.1"/>
    </source>
</evidence>
<name>A0A6H2A5R2_9ZZZZ</name>
<evidence type="ECO:0000313" key="4">
    <source>
        <dbReference type="EMBL" id="QJI05046.1"/>
    </source>
</evidence>
<dbReference type="AlphaFoldDB" id="A0A6H2A5R2"/>